<accession>A0A060HPH4</accession>
<organism evidence="1 2">
    <name type="scientific">Nitrososphaera viennensis EN76</name>
    <dbReference type="NCBI Taxonomy" id="926571"/>
    <lineage>
        <taxon>Archaea</taxon>
        <taxon>Nitrososphaerota</taxon>
        <taxon>Nitrososphaeria</taxon>
        <taxon>Nitrososphaerales</taxon>
        <taxon>Nitrososphaeraceae</taxon>
        <taxon>Nitrososphaera</taxon>
    </lineage>
</organism>
<protein>
    <submittedName>
        <fullName evidence="1">Uncharacterized protein</fullName>
    </submittedName>
</protein>
<keyword evidence="2" id="KW-1185">Reference proteome</keyword>
<dbReference type="HOGENOM" id="CLU_1340790_0_0_2"/>
<dbReference type="OrthoDB" id="371874at2157"/>
<dbReference type="GeneID" id="74946462"/>
<dbReference type="RefSeq" id="WP_084790651.1">
    <property type="nucleotide sequence ID" value="NZ_CP007536.1"/>
</dbReference>
<dbReference type="Proteomes" id="UP000027093">
    <property type="component" value="Chromosome"/>
</dbReference>
<dbReference type="STRING" id="926571.NVIE_012020"/>
<evidence type="ECO:0000313" key="1">
    <source>
        <dbReference type="EMBL" id="AIC15436.1"/>
    </source>
</evidence>
<evidence type="ECO:0000313" key="2">
    <source>
        <dbReference type="Proteomes" id="UP000027093"/>
    </source>
</evidence>
<dbReference type="AlphaFoldDB" id="A0A060HPH4"/>
<dbReference type="EMBL" id="CP007536">
    <property type="protein sequence ID" value="AIC15436.1"/>
    <property type="molecule type" value="Genomic_DNA"/>
</dbReference>
<reference evidence="1 2" key="1">
    <citation type="journal article" date="2014" name="Int. J. Syst. Evol. Microbiol.">
        <title>Nitrososphaera viennensis gen. nov., sp. nov., an aerobic and mesophilic, ammonia-oxidizing archaeon from soil and a member of the archaeal phylum Thaumarchaeota.</title>
        <authorList>
            <person name="Stieglmeier M."/>
            <person name="Klingl A."/>
            <person name="Alves R.J."/>
            <person name="Rittmann S.K."/>
            <person name="Melcher M."/>
            <person name="Leisch N."/>
            <person name="Schleper C."/>
        </authorList>
    </citation>
    <scope>NUCLEOTIDE SEQUENCE [LARGE SCALE GENOMIC DNA]</scope>
    <source>
        <strain evidence="1">EN76</strain>
    </source>
</reference>
<sequence length="219" mass="24141">MRELSKIGALAAAALIVALGFSSSAYAASTSNLAIVIAGDDRVYNYDFLSNTSATSTNVDWPVDMVFCNNANIDKIKNNIYWGIAVLANPMYSKMSDNSGATYVWDTDQGTKLGFFYSAWLGSYVNLHMRLYAPNPPDYLTNNAGLGKWIVGTAHYDQWPSESWSGYSEYAEADLSAIALGKGYPVLSENMNWFNAESFRQEGSHYWLNSGYATRVCVS</sequence>
<proteinExistence type="predicted"/>
<name>A0A060HPH4_9ARCH</name>
<dbReference type="KEGG" id="nvn:NVIE_012020"/>
<gene>
    <name evidence="1" type="ORF">NVIE_012020</name>
</gene>